<dbReference type="eggNOG" id="ENOG502R60C">
    <property type="taxonomic scope" value="Eukaryota"/>
</dbReference>
<feature type="region of interest" description="Disordered" evidence="1">
    <location>
        <begin position="120"/>
        <end position="176"/>
    </location>
</feature>
<feature type="region of interest" description="Disordered" evidence="1">
    <location>
        <begin position="28"/>
        <end position="91"/>
    </location>
</feature>
<evidence type="ECO:0000313" key="3">
    <source>
        <dbReference type="Proteomes" id="UP000008021"/>
    </source>
</evidence>
<dbReference type="Gramene" id="OMERI05G10010.1">
    <property type="protein sequence ID" value="OMERI05G10010.1"/>
    <property type="gene ID" value="OMERI05G10010"/>
</dbReference>
<feature type="compositionally biased region" description="Low complexity" evidence="1">
    <location>
        <begin position="328"/>
        <end position="350"/>
    </location>
</feature>
<feature type="region of interest" description="Disordered" evidence="1">
    <location>
        <begin position="451"/>
        <end position="509"/>
    </location>
</feature>
<dbReference type="AlphaFoldDB" id="A0A0E0DPS5"/>
<feature type="compositionally biased region" description="Low complexity" evidence="1">
    <location>
        <begin position="244"/>
        <end position="265"/>
    </location>
</feature>
<dbReference type="GO" id="GO:0043622">
    <property type="term" value="P:cortical microtubule organization"/>
    <property type="evidence" value="ECO:0007669"/>
    <property type="project" value="TreeGrafter"/>
</dbReference>
<reference evidence="2" key="2">
    <citation type="submission" date="2018-05" db="EMBL/GenBank/DDBJ databases">
        <title>OmerRS3 (Oryza meridionalis Reference Sequence Version 3).</title>
        <authorList>
            <person name="Zhang J."/>
            <person name="Kudrna D."/>
            <person name="Lee S."/>
            <person name="Talag J."/>
            <person name="Welchert J."/>
            <person name="Wing R.A."/>
        </authorList>
    </citation>
    <scope>NUCLEOTIDE SEQUENCE [LARGE SCALE GENOMIC DNA]</scope>
    <source>
        <strain evidence="2">cv. OR44</strain>
    </source>
</reference>
<reference evidence="2" key="1">
    <citation type="submission" date="2015-04" db="UniProtKB">
        <authorList>
            <consortium name="EnsemblPlants"/>
        </authorList>
    </citation>
    <scope>IDENTIFICATION</scope>
</reference>
<feature type="compositionally biased region" description="Low complexity" evidence="1">
    <location>
        <begin position="500"/>
        <end position="509"/>
    </location>
</feature>
<feature type="compositionally biased region" description="Low complexity" evidence="1">
    <location>
        <begin position="451"/>
        <end position="464"/>
    </location>
</feature>
<feature type="compositionally biased region" description="Polar residues" evidence="1">
    <location>
        <begin position="482"/>
        <end position="496"/>
    </location>
</feature>
<protein>
    <submittedName>
        <fullName evidence="2">Uncharacterized protein</fullName>
    </submittedName>
</protein>
<dbReference type="HOGENOM" id="CLU_455891_0_0_1"/>
<proteinExistence type="predicted"/>
<dbReference type="PANTHER" id="PTHR31949">
    <property type="entry name" value="GASTRIC MUCIN-LIKE PROTEIN"/>
    <property type="match status" value="1"/>
</dbReference>
<feature type="compositionally biased region" description="Polar residues" evidence="1">
    <location>
        <begin position="280"/>
        <end position="292"/>
    </location>
</feature>
<feature type="compositionally biased region" description="Low complexity" evidence="1">
    <location>
        <begin position="156"/>
        <end position="171"/>
    </location>
</feature>
<feature type="region of interest" description="Disordered" evidence="1">
    <location>
        <begin position="189"/>
        <end position="437"/>
    </location>
</feature>
<organism evidence="2">
    <name type="scientific">Oryza meridionalis</name>
    <dbReference type="NCBI Taxonomy" id="40149"/>
    <lineage>
        <taxon>Eukaryota</taxon>
        <taxon>Viridiplantae</taxon>
        <taxon>Streptophyta</taxon>
        <taxon>Embryophyta</taxon>
        <taxon>Tracheophyta</taxon>
        <taxon>Spermatophyta</taxon>
        <taxon>Magnoliopsida</taxon>
        <taxon>Liliopsida</taxon>
        <taxon>Poales</taxon>
        <taxon>Poaceae</taxon>
        <taxon>BOP clade</taxon>
        <taxon>Oryzoideae</taxon>
        <taxon>Oryzeae</taxon>
        <taxon>Oryzinae</taxon>
        <taxon>Oryza</taxon>
    </lineage>
</organism>
<feature type="compositionally biased region" description="Low complexity" evidence="1">
    <location>
        <begin position="189"/>
        <end position="229"/>
    </location>
</feature>
<evidence type="ECO:0000313" key="2">
    <source>
        <dbReference type="EnsemblPlants" id="OMERI05G10010.1"/>
    </source>
</evidence>
<evidence type="ECO:0000256" key="1">
    <source>
        <dbReference type="SAM" id="MobiDB-lite"/>
    </source>
</evidence>
<keyword evidence="3" id="KW-1185">Reference proteome</keyword>
<accession>A0A0E0DPS5</accession>
<dbReference type="EnsemblPlants" id="OMERI05G10010.1">
    <property type="protein sequence ID" value="OMERI05G10010.1"/>
    <property type="gene ID" value="OMERI05G10010"/>
</dbReference>
<dbReference type="PANTHER" id="PTHR31949:SF21">
    <property type="entry name" value="OS05G0316300 PROTEIN"/>
    <property type="match status" value="1"/>
</dbReference>
<dbReference type="GO" id="GO:0055028">
    <property type="term" value="C:cortical microtubule"/>
    <property type="evidence" value="ECO:0007669"/>
    <property type="project" value="TreeGrafter"/>
</dbReference>
<dbReference type="Proteomes" id="UP000008021">
    <property type="component" value="Chromosome 5"/>
</dbReference>
<sequence length="593" mass="59598">MTTKKKPPSSSPSTSAVAKLLLRWRGRSKAAKDESIEFFSELRSSQPDRRGAASDHAGGGGAPDGRGKAKSAAPAAAGGDAGGGGKLLSTGTEKHDYDWLLTPPASPLWSPAATSAAAGHRVSAAPPSRLERASSAPYAKGNSRLPLTRRENGPPASRLSRSSSATSQLSTVAHAPGTVFSGRRTLSSASVSSINTASSTSVGSTPRGSSASTSPRTPATARGALAGAARPRHRDRTQALHVFGAAAAGGQPSASSLASRSRPSLTAPSSGALQRATPGATGTSSPRSTAPACQQPAATRRGANSVARSGSTPRAASPSPRARDVSIAAGASRAAQPPASSSKPRQAPASGKQSNGDGMAAASTAAQRWRSAGRNARREEPVTHGSSRNSDSRRKIDVANTSAAARRTADLSSPRGANGGSPTSCAGGRNKSTDTDAKRSLWQGAAARHLMAAARRDTTPTTRRSGGLSSVASRSRLGITPAASSGDISTTPTGRRSTPAKGRPAADAAAAAAAASPRVAAGDAFPSSRYDAMLLREDPRNLTWLHGCGDGDDDDEIGGGDLVEASLESFDVPAGSSSTGLHGGKTLNFGANL</sequence>
<dbReference type="STRING" id="40149.A0A0E0DPS5"/>
<name>A0A0E0DPS5_9ORYZ</name>